<dbReference type="InterPro" id="IPR016897">
    <property type="entry name" value="SKP1"/>
</dbReference>
<comment type="pathway">
    <text evidence="1 4">Protein modification; protein ubiquitination.</text>
</comment>
<evidence type="ECO:0000256" key="2">
    <source>
        <dbReference type="ARBA" id="ARBA00009993"/>
    </source>
</evidence>
<organism evidence="7 8">
    <name type="scientific">Cardamine amara subsp. amara</name>
    <dbReference type="NCBI Taxonomy" id="228776"/>
    <lineage>
        <taxon>Eukaryota</taxon>
        <taxon>Viridiplantae</taxon>
        <taxon>Streptophyta</taxon>
        <taxon>Embryophyta</taxon>
        <taxon>Tracheophyta</taxon>
        <taxon>Spermatophyta</taxon>
        <taxon>Magnoliopsida</taxon>
        <taxon>eudicotyledons</taxon>
        <taxon>Gunneridae</taxon>
        <taxon>Pentapetalae</taxon>
        <taxon>rosids</taxon>
        <taxon>malvids</taxon>
        <taxon>Brassicales</taxon>
        <taxon>Brassicaceae</taxon>
        <taxon>Cardamineae</taxon>
        <taxon>Cardamine</taxon>
    </lineage>
</organism>
<dbReference type="InterPro" id="IPR011333">
    <property type="entry name" value="SKP1/BTB/POZ_sf"/>
</dbReference>
<evidence type="ECO:0000313" key="7">
    <source>
        <dbReference type="EMBL" id="KAL1215316.1"/>
    </source>
</evidence>
<dbReference type="CDD" id="cd18322">
    <property type="entry name" value="BTB_POZ_SKP1"/>
    <property type="match status" value="1"/>
</dbReference>
<proteinExistence type="inferred from homology"/>
<dbReference type="GO" id="GO:0016567">
    <property type="term" value="P:protein ubiquitination"/>
    <property type="evidence" value="ECO:0007669"/>
    <property type="project" value="UniProtKB-UniRule"/>
</dbReference>
<dbReference type="Pfam" id="PF03931">
    <property type="entry name" value="Skp1_POZ"/>
    <property type="match status" value="1"/>
</dbReference>
<keyword evidence="8" id="KW-1185">Reference proteome</keyword>
<comment type="caution">
    <text evidence="7">The sequence shown here is derived from an EMBL/GenBank/DDBJ whole genome shotgun (WGS) entry which is preliminary data.</text>
</comment>
<comment type="subunit">
    <text evidence="4">Part of a SCF (SKP1-cullin-F-box) protein ligase complex.</text>
</comment>
<dbReference type="Proteomes" id="UP001558713">
    <property type="component" value="Unassembled WGS sequence"/>
</dbReference>
<dbReference type="InterPro" id="IPR001232">
    <property type="entry name" value="SKP1-like"/>
</dbReference>
<evidence type="ECO:0000256" key="1">
    <source>
        <dbReference type="ARBA" id="ARBA00004906"/>
    </source>
</evidence>
<reference evidence="7 8" key="1">
    <citation type="submission" date="2024-04" db="EMBL/GenBank/DDBJ databases">
        <title>Genome assembly C_amara_ONT_v2.</title>
        <authorList>
            <person name="Yant L."/>
            <person name="Moore C."/>
            <person name="Slenker M."/>
        </authorList>
    </citation>
    <scope>NUCLEOTIDE SEQUENCE [LARGE SCALE GENOMIC DNA]</scope>
    <source>
        <tissue evidence="7">Leaf</tissue>
    </source>
</reference>
<feature type="domain" description="SKP1 component POZ" evidence="6">
    <location>
        <begin position="4"/>
        <end position="64"/>
    </location>
</feature>
<dbReference type="InterPro" id="IPR036296">
    <property type="entry name" value="SKP1-like_dim_sf"/>
</dbReference>
<comment type="function">
    <text evidence="4">Involved in ubiquitination and subsequent proteasomal degradation of target proteins. Together with CUL1, RBX1 and a F-box protein, it forms a SCF E3 ubiquitin ligase complex. The functional specificity of this complex depends on the type of F-box protein. In the SCF complex, it serves as an adapter that links the F-box protein to CUL1.</text>
</comment>
<dbReference type="SUPFAM" id="SSF54695">
    <property type="entry name" value="POZ domain"/>
    <property type="match status" value="1"/>
</dbReference>
<name>A0ABD1BAD1_CARAN</name>
<protein>
    <recommendedName>
        <fullName evidence="4">SKP1-like protein</fullName>
    </recommendedName>
</protein>
<dbReference type="Gene3D" id="3.30.710.10">
    <property type="entry name" value="Potassium Channel Kv1.1, Chain A"/>
    <property type="match status" value="1"/>
</dbReference>
<evidence type="ECO:0000259" key="6">
    <source>
        <dbReference type="Pfam" id="PF03931"/>
    </source>
</evidence>
<gene>
    <name evidence="7" type="ORF">V5N11_022483</name>
</gene>
<evidence type="ECO:0000256" key="4">
    <source>
        <dbReference type="PIRNR" id="PIRNR028729"/>
    </source>
</evidence>
<feature type="domain" description="SKP1 component dimerisation" evidence="5">
    <location>
        <begin position="118"/>
        <end position="165"/>
    </location>
</feature>
<accession>A0ABD1BAD1</accession>
<keyword evidence="3 4" id="KW-0833">Ubl conjugation pathway</keyword>
<evidence type="ECO:0000256" key="3">
    <source>
        <dbReference type="ARBA" id="ARBA00022786"/>
    </source>
</evidence>
<sequence>MSSNMIMLKSSDGASFEIEEAAARKSKIIANMIEVECVDEDKAIPLQNVTGNILALVIEYCNKHIVDDDDDVATEEASEEEEEAKKKKVDDWEAEFMNSMSLETMFELLLAANYLNIKSLIDLVCQTIANNIKDKTPEEVRKIFSIENDFTPEEEEEIRKENAWAFG</sequence>
<dbReference type="FunFam" id="3.30.710.10:FF:000026">
    <property type="entry name" value="E3 ubiquitin ligase complex SCF subunit"/>
    <property type="match status" value="1"/>
</dbReference>
<dbReference type="EMBL" id="JBANAX010000288">
    <property type="protein sequence ID" value="KAL1215316.1"/>
    <property type="molecule type" value="Genomic_DNA"/>
</dbReference>
<evidence type="ECO:0000259" key="5">
    <source>
        <dbReference type="Pfam" id="PF01466"/>
    </source>
</evidence>
<dbReference type="PANTHER" id="PTHR11165">
    <property type="entry name" value="SKP1"/>
    <property type="match status" value="1"/>
</dbReference>
<dbReference type="PIRSF" id="PIRSF028729">
    <property type="entry name" value="E3_ubiquit_lig_SCF_Skp"/>
    <property type="match status" value="1"/>
</dbReference>
<dbReference type="SUPFAM" id="SSF81382">
    <property type="entry name" value="Skp1 dimerisation domain-like"/>
    <property type="match status" value="1"/>
</dbReference>
<dbReference type="SMART" id="SM00512">
    <property type="entry name" value="Skp1"/>
    <property type="match status" value="1"/>
</dbReference>
<dbReference type="InterPro" id="IPR016073">
    <property type="entry name" value="Skp1_comp_POZ"/>
</dbReference>
<dbReference type="InterPro" id="IPR016072">
    <property type="entry name" value="Skp1_comp_dimer"/>
</dbReference>
<comment type="similarity">
    <text evidence="2 4">Belongs to the SKP1 family.</text>
</comment>
<dbReference type="Pfam" id="PF01466">
    <property type="entry name" value="Skp1"/>
    <property type="match status" value="1"/>
</dbReference>
<dbReference type="GO" id="GO:0009867">
    <property type="term" value="P:jasmonic acid mediated signaling pathway"/>
    <property type="evidence" value="ECO:0007669"/>
    <property type="project" value="UniProtKB-ARBA"/>
</dbReference>
<dbReference type="AlphaFoldDB" id="A0ABD1BAD1"/>
<evidence type="ECO:0000313" key="8">
    <source>
        <dbReference type="Proteomes" id="UP001558713"/>
    </source>
</evidence>